<dbReference type="EMBL" id="MU003517">
    <property type="protein sequence ID" value="KAF2468292.1"/>
    <property type="molecule type" value="Genomic_DNA"/>
</dbReference>
<keyword evidence="2" id="KW-1185">Reference proteome</keyword>
<gene>
    <name evidence="1" type="ORF">BDR25DRAFT_358025</name>
</gene>
<comment type="caution">
    <text evidence="1">The sequence shown here is derived from an EMBL/GenBank/DDBJ whole genome shotgun (WGS) entry which is preliminary data.</text>
</comment>
<evidence type="ECO:0000313" key="2">
    <source>
        <dbReference type="Proteomes" id="UP000799755"/>
    </source>
</evidence>
<dbReference type="Proteomes" id="UP000799755">
    <property type="component" value="Unassembled WGS sequence"/>
</dbReference>
<reference evidence="1" key="1">
    <citation type="journal article" date="2020" name="Stud. Mycol.">
        <title>101 Dothideomycetes genomes: a test case for predicting lifestyles and emergence of pathogens.</title>
        <authorList>
            <person name="Haridas S."/>
            <person name="Albert R."/>
            <person name="Binder M."/>
            <person name="Bloem J."/>
            <person name="Labutti K."/>
            <person name="Salamov A."/>
            <person name="Andreopoulos B."/>
            <person name="Baker S."/>
            <person name="Barry K."/>
            <person name="Bills G."/>
            <person name="Bluhm B."/>
            <person name="Cannon C."/>
            <person name="Castanera R."/>
            <person name="Culley D."/>
            <person name="Daum C."/>
            <person name="Ezra D."/>
            <person name="Gonzalez J."/>
            <person name="Henrissat B."/>
            <person name="Kuo A."/>
            <person name="Liang C."/>
            <person name="Lipzen A."/>
            <person name="Lutzoni F."/>
            <person name="Magnuson J."/>
            <person name="Mondo S."/>
            <person name="Nolan M."/>
            <person name="Ohm R."/>
            <person name="Pangilinan J."/>
            <person name="Park H.-J."/>
            <person name="Ramirez L."/>
            <person name="Alfaro M."/>
            <person name="Sun H."/>
            <person name="Tritt A."/>
            <person name="Yoshinaga Y."/>
            <person name="Zwiers L.-H."/>
            <person name="Turgeon B."/>
            <person name="Goodwin S."/>
            <person name="Spatafora J."/>
            <person name="Crous P."/>
            <person name="Grigoriev I."/>
        </authorList>
    </citation>
    <scope>NUCLEOTIDE SEQUENCE</scope>
    <source>
        <strain evidence="1">ATCC 200398</strain>
    </source>
</reference>
<protein>
    <submittedName>
        <fullName evidence="1">Uncharacterized protein</fullName>
    </submittedName>
</protein>
<sequence>MGVAGGLGVLLAPSLYSGVWRRLVVGSYVGSYRACGSLRVVAVVVGLLDEVRQSNCRLVSLLQLPGLTRALRQMAIVNKLRLGLVVLADLSKPGYCVAVLQPNEMILVARGAEALARTLALSELIALRQSHPLYPDWLHGQLDRHTGLPEMNDGFGYDPQTYDNASYNGGLSEVKGAICTLSSTIPPNLPGDIAVGVELCCLLSRHSTSPPPPPGLLPVQGYLPYWRRNLMEEVLIGSMLGLMGATIHCNVSSPLGVSNRWLHGPLSIPGKIANHRRTAWSSKQRSGFSLQQEAEAGKIVGEIQSGLEHSSSLPRVRRGQILLYLSSSLETALKASIVACHLCLLVYLNIRQDMLNIHLQADSSFSIG</sequence>
<organism evidence="1 2">
    <name type="scientific">Lindgomyces ingoldianus</name>
    <dbReference type="NCBI Taxonomy" id="673940"/>
    <lineage>
        <taxon>Eukaryota</taxon>
        <taxon>Fungi</taxon>
        <taxon>Dikarya</taxon>
        <taxon>Ascomycota</taxon>
        <taxon>Pezizomycotina</taxon>
        <taxon>Dothideomycetes</taxon>
        <taxon>Pleosporomycetidae</taxon>
        <taxon>Pleosporales</taxon>
        <taxon>Lindgomycetaceae</taxon>
        <taxon>Lindgomyces</taxon>
    </lineage>
</organism>
<proteinExistence type="predicted"/>
<evidence type="ECO:0000313" key="1">
    <source>
        <dbReference type="EMBL" id="KAF2468292.1"/>
    </source>
</evidence>
<name>A0ACB6QQD3_9PLEO</name>
<accession>A0ACB6QQD3</accession>